<accession>A0ABP7WKD5</accession>
<sequence length="390" mass="45760">MLKDELKLLEDFVNAFFSEESNENLSKTDLGNGQEALIIAECQRIKKVWTELLFSDAKDQVIKRYVWFQQQILLDLADKVYPQIQQAKQSASQSNYSIQTFSEFLLERLLDLKDFQIQYFNTYVNQETKIPDAVIPDIRKKMAEAAEKLSASMQYVELDVQLKACIRDYLDGISNMDKFTPINYRTAEYFFQFAETLGVTIAFEDSRDLTHSVTESLFYLNFNHNSFCQWYHENLTRESLTLKENDQLHMLKRQLIVLKTMPVISTACYDPDLMPVNNLLENWLNEYIKEKSNHQDLLETDISHKIELKLTVAQLTLLIRLLYEEGVFTMKNIAGLLRFFSKNFMSKKQEHISYGSMNKLYYSSDQFTGYAVRELLLKMVAKINKMFFPT</sequence>
<gene>
    <name evidence="1" type="ORF">GCM10022392_10780</name>
</gene>
<evidence type="ECO:0000313" key="2">
    <source>
        <dbReference type="Proteomes" id="UP001500841"/>
    </source>
</evidence>
<organism evidence="1 2">
    <name type="scientific">Mucilaginibacter panaciglaebae</name>
    <dbReference type="NCBI Taxonomy" id="502331"/>
    <lineage>
        <taxon>Bacteria</taxon>
        <taxon>Pseudomonadati</taxon>
        <taxon>Bacteroidota</taxon>
        <taxon>Sphingobacteriia</taxon>
        <taxon>Sphingobacteriales</taxon>
        <taxon>Sphingobacteriaceae</taxon>
        <taxon>Mucilaginibacter</taxon>
    </lineage>
</organism>
<dbReference type="EMBL" id="BAABCV010000003">
    <property type="protein sequence ID" value="GAA4090890.1"/>
    <property type="molecule type" value="Genomic_DNA"/>
</dbReference>
<comment type="caution">
    <text evidence="1">The sequence shown here is derived from an EMBL/GenBank/DDBJ whole genome shotgun (WGS) entry which is preliminary data.</text>
</comment>
<keyword evidence="2" id="KW-1185">Reference proteome</keyword>
<dbReference type="Proteomes" id="UP001500841">
    <property type="component" value="Unassembled WGS sequence"/>
</dbReference>
<proteinExistence type="predicted"/>
<reference evidence="2" key="1">
    <citation type="journal article" date="2019" name="Int. J. Syst. Evol. Microbiol.">
        <title>The Global Catalogue of Microorganisms (GCM) 10K type strain sequencing project: providing services to taxonomists for standard genome sequencing and annotation.</title>
        <authorList>
            <consortium name="The Broad Institute Genomics Platform"/>
            <consortium name="The Broad Institute Genome Sequencing Center for Infectious Disease"/>
            <person name="Wu L."/>
            <person name="Ma J."/>
        </authorList>
    </citation>
    <scope>NUCLEOTIDE SEQUENCE [LARGE SCALE GENOMIC DNA]</scope>
    <source>
        <strain evidence="2">JCM 17085</strain>
    </source>
</reference>
<name>A0ABP7WKD5_9SPHI</name>
<protein>
    <submittedName>
        <fullName evidence="1">Uncharacterized protein</fullName>
    </submittedName>
</protein>
<evidence type="ECO:0000313" key="1">
    <source>
        <dbReference type="EMBL" id="GAA4090890.1"/>
    </source>
</evidence>
<dbReference type="RefSeq" id="WP_345101550.1">
    <property type="nucleotide sequence ID" value="NZ_BAABCV010000003.1"/>
</dbReference>